<feature type="compositionally biased region" description="Polar residues" evidence="1">
    <location>
        <begin position="255"/>
        <end position="271"/>
    </location>
</feature>
<feature type="compositionally biased region" description="Polar residues" evidence="1">
    <location>
        <begin position="80"/>
        <end position="107"/>
    </location>
</feature>
<evidence type="ECO:0000313" key="2">
    <source>
        <dbReference type="EMBL" id="KAF2794196.1"/>
    </source>
</evidence>
<sequence length="397" mass="42584">MTLDYFPSSSITPDHESVLPPDALGVSVITTTASQTRSKTPSLIFDNTCSEADAPPPEYTSYDGRVSGGMRYPGLDDPGMSSSSQQYGSLAYSPNPSQEYVSDGTQVASDAKGPKRQIILSHTKSLALRGTNNHGPVNPLELFPDLNAEKKSQDTHATSKNNERYDIIQSVPVELPSDLPVELPSDLPVELPTVPLEKQLTELPAELPTNDSGPDPGYSRSIMRKPVPDLKPKSVQSQHEAPIPHRQAKIAPRPTSRTWQSNPTPQANPVSPTIHAPAFHYEMADPSSSVSLLSSARSTSISSVSSVPSPISSPVSSSFLTQKPSIQYGLHGSSSSVSLLSSPWSTSANSVPTGPSPISSPWQTSRNRPSVKPQTLSSPRMRNQKSYLDLLGIIDKS</sequence>
<keyword evidence="3" id="KW-1185">Reference proteome</keyword>
<gene>
    <name evidence="2" type="ORF">K505DRAFT_30056</name>
</gene>
<dbReference type="AlphaFoldDB" id="A0A6A6XCL8"/>
<reference evidence="2" key="1">
    <citation type="journal article" date="2020" name="Stud. Mycol.">
        <title>101 Dothideomycetes genomes: a test case for predicting lifestyles and emergence of pathogens.</title>
        <authorList>
            <person name="Haridas S."/>
            <person name="Albert R."/>
            <person name="Binder M."/>
            <person name="Bloem J."/>
            <person name="Labutti K."/>
            <person name="Salamov A."/>
            <person name="Andreopoulos B."/>
            <person name="Baker S."/>
            <person name="Barry K."/>
            <person name="Bills G."/>
            <person name="Bluhm B."/>
            <person name="Cannon C."/>
            <person name="Castanera R."/>
            <person name="Culley D."/>
            <person name="Daum C."/>
            <person name="Ezra D."/>
            <person name="Gonzalez J."/>
            <person name="Henrissat B."/>
            <person name="Kuo A."/>
            <person name="Liang C."/>
            <person name="Lipzen A."/>
            <person name="Lutzoni F."/>
            <person name="Magnuson J."/>
            <person name="Mondo S."/>
            <person name="Nolan M."/>
            <person name="Ohm R."/>
            <person name="Pangilinan J."/>
            <person name="Park H.-J."/>
            <person name="Ramirez L."/>
            <person name="Alfaro M."/>
            <person name="Sun H."/>
            <person name="Tritt A."/>
            <person name="Yoshinaga Y."/>
            <person name="Zwiers L.-H."/>
            <person name="Turgeon B."/>
            <person name="Goodwin S."/>
            <person name="Spatafora J."/>
            <person name="Crous P."/>
            <person name="Grigoriev I."/>
        </authorList>
    </citation>
    <scope>NUCLEOTIDE SEQUENCE</scope>
    <source>
        <strain evidence="2">CBS 109.77</strain>
    </source>
</reference>
<evidence type="ECO:0000256" key="1">
    <source>
        <dbReference type="SAM" id="MobiDB-lite"/>
    </source>
</evidence>
<feature type="region of interest" description="Disordered" evidence="1">
    <location>
        <begin position="341"/>
        <end position="383"/>
    </location>
</feature>
<feature type="compositionally biased region" description="Low complexity" evidence="1">
    <location>
        <begin position="341"/>
        <end position="350"/>
    </location>
</feature>
<feature type="compositionally biased region" description="Polar residues" evidence="1">
    <location>
        <begin position="351"/>
        <end position="383"/>
    </location>
</feature>
<dbReference type="EMBL" id="MU001899">
    <property type="protein sequence ID" value="KAF2794196.1"/>
    <property type="molecule type" value="Genomic_DNA"/>
</dbReference>
<proteinExistence type="predicted"/>
<name>A0A6A6XCL8_9PLEO</name>
<feature type="region of interest" description="Disordered" evidence="1">
    <location>
        <begin position="49"/>
        <end position="107"/>
    </location>
</feature>
<evidence type="ECO:0000313" key="3">
    <source>
        <dbReference type="Proteomes" id="UP000799757"/>
    </source>
</evidence>
<accession>A0A6A6XCL8</accession>
<organism evidence="2 3">
    <name type="scientific">Melanomma pulvis-pyrius CBS 109.77</name>
    <dbReference type="NCBI Taxonomy" id="1314802"/>
    <lineage>
        <taxon>Eukaryota</taxon>
        <taxon>Fungi</taxon>
        <taxon>Dikarya</taxon>
        <taxon>Ascomycota</taxon>
        <taxon>Pezizomycotina</taxon>
        <taxon>Dothideomycetes</taxon>
        <taxon>Pleosporomycetidae</taxon>
        <taxon>Pleosporales</taxon>
        <taxon>Melanommataceae</taxon>
        <taxon>Melanomma</taxon>
    </lineage>
</organism>
<dbReference type="Proteomes" id="UP000799757">
    <property type="component" value="Unassembled WGS sequence"/>
</dbReference>
<feature type="region of interest" description="Disordered" evidence="1">
    <location>
        <begin position="201"/>
        <end position="273"/>
    </location>
</feature>
<protein>
    <submittedName>
        <fullName evidence="2">Uncharacterized protein</fullName>
    </submittedName>
</protein>